<gene>
    <name evidence="4" type="ORF">MFIFM68171_09258</name>
</gene>
<evidence type="ECO:0000256" key="1">
    <source>
        <dbReference type="SAM" id="MobiDB-lite"/>
    </source>
</evidence>
<protein>
    <recommendedName>
        <fullName evidence="6">NB-ARC domain-containing protein</fullName>
    </recommendedName>
</protein>
<dbReference type="PANTHER" id="PTHR46082">
    <property type="entry name" value="ATP/GTP-BINDING PROTEIN-RELATED"/>
    <property type="match status" value="1"/>
</dbReference>
<evidence type="ECO:0000259" key="3">
    <source>
        <dbReference type="Pfam" id="PF25000"/>
    </source>
</evidence>
<dbReference type="PANTHER" id="PTHR46082:SF6">
    <property type="entry name" value="AAA+ ATPASE DOMAIN-CONTAINING PROTEIN-RELATED"/>
    <property type="match status" value="1"/>
</dbReference>
<evidence type="ECO:0000313" key="4">
    <source>
        <dbReference type="EMBL" id="GAB1319048.1"/>
    </source>
</evidence>
<dbReference type="InterPro" id="IPR056681">
    <property type="entry name" value="DUF7779"/>
</dbReference>
<dbReference type="Pfam" id="PF00931">
    <property type="entry name" value="NB-ARC"/>
    <property type="match status" value="1"/>
</dbReference>
<accession>A0ABQ0GMR8</accession>
<dbReference type="InterPro" id="IPR002182">
    <property type="entry name" value="NB-ARC"/>
</dbReference>
<evidence type="ECO:0000259" key="2">
    <source>
        <dbReference type="Pfam" id="PF00931"/>
    </source>
</evidence>
<feature type="domain" description="DUF7779" evidence="3">
    <location>
        <begin position="505"/>
        <end position="584"/>
    </location>
</feature>
<name>A0ABQ0GMR8_9PEZI</name>
<dbReference type="Gene3D" id="3.40.50.300">
    <property type="entry name" value="P-loop containing nucleotide triphosphate hydrolases"/>
    <property type="match status" value="1"/>
</dbReference>
<proteinExistence type="predicted"/>
<dbReference type="EMBL" id="BAAFSV010000005">
    <property type="protein sequence ID" value="GAB1319048.1"/>
    <property type="molecule type" value="Genomic_DNA"/>
</dbReference>
<dbReference type="Gene3D" id="3.40.50.1580">
    <property type="entry name" value="Nucleoside phosphorylase domain"/>
    <property type="match status" value="2"/>
</dbReference>
<dbReference type="InterPro" id="IPR053137">
    <property type="entry name" value="NLR-like"/>
</dbReference>
<dbReference type="InterPro" id="IPR027417">
    <property type="entry name" value="P-loop_NTPase"/>
</dbReference>
<organism evidence="4 5">
    <name type="scientific">Madurella fahalii</name>
    <dbReference type="NCBI Taxonomy" id="1157608"/>
    <lineage>
        <taxon>Eukaryota</taxon>
        <taxon>Fungi</taxon>
        <taxon>Dikarya</taxon>
        <taxon>Ascomycota</taxon>
        <taxon>Pezizomycotina</taxon>
        <taxon>Sordariomycetes</taxon>
        <taxon>Sordariomycetidae</taxon>
        <taxon>Sordariales</taxon>
        <taxon>Sordariales incertae sedis</taxon>
        <taxon>Madurella</taxon>
    </lineage>
</organism>
<dbReference type="GeneID" id="98180000"/>
<reference evidence="4 5" key="1">
    <citation type="submission" date="2024-09" db="EMBL/GenBank/DDBJ databases">
        <title>Itraconazole resistance in Madurella fahalii resulting from another homologue of gene encoding cytochrome P450 14-alpha sterol demethylase (CYP51).</title>
        <authorList>
            <person name="Yoshioka I."/>
            <person name="Fahal A.H."/>
            <person name="Kaneko S."/>
            <person name="Yaguchi T."/>
        </authorList>
    </citation>
    <scope>NUCLEOTIDE SEQUENCE [LARGE SCALE GENOMIC DNA]</scope>
    <source>
        <strain evidence="4 5">IFM 68171</strain>
    </source>
</reference>
<dbReference type="SUPFAM" id="SSF53167">
    <property type="entry name" value="Purine and uridine phosphorylases"/>
    <property type="match status" value="2"/>
</dbReference>
<dbReference type="Pfam" id="PF25000">
    <property type="entry name" value="DUF7779"/>
    <property type="match status" value="1"/>
</dbReference>
<evidence type="ECO:0008006" key="6">
    <source>
        <dbReference type="Google" id="ProtNLM"/>
    </source>
</evidence>
<feature type="region of interest" description="Disordered" evidence="1">
    <location>
        <begin position="1"/>
        <end position="82"/>
    </location>
</feature>
<sequence>MNQFIPAAGYDPVERPVATASSSTEDVPLGNKRPHSPSNSTVERLEKRRANAPASTFIEKSTLENGTTTAREYPDRAPPRRPATRQGFEIAIICALPTEADAVEGLFDRHWDDDGPSYGKAAGDPNAYSTGSLGRHNVALAHMPGMGKANAAAATADRDAIARQEGVIGFEMEGAGVWDSFPCVVIKGACDYADSHKTKRFQRYAAATAAACMKAFLDHWVPTLPEYLDVLEQPTGPWFLVPYTENKNFIGRETILEKLRQKASESRSQSRIALFGLGGIGKTQIALAYTYRFQETSPDVSVFWVHASNAERFRQAFVSIAQKCKIPGYNDPKADTLLLVKTWLEKRDYGRWLMVIDNADDMELFINGNLEQYIPECAHGSILVTTRNKQAGLSLTKGDPPVEVGKMDSAESDELLRVRLGKHDLPAGELAKLSYRLEHIPLALVQAAAFIGANTITVSEYIRLLEKSDQNLVDLLSEEFETVGRDPESRRAVAETWILSFEQIQQQDPFASELLSLMSFFDRQSIPLQFLSNYSEKQDNRALGGALQLTKALGVLKAFSLIVEDKDHEFDIHRLVQLVTRKWLIKRSMMQRFAEQALLVVAQAYPDYQPENRMSYKELYQERSISIR</sequence>
<dbReference type="Proteomes" id="UP001628179">
    <property type="component" value="Unassembled WGS sequence"/>
</dbReference>
<comment type="caution">
    <text evidence="4">The sequence shown here is derived from an EMBL/GenBank/DDBJ whole genome shotgun (WGS) entry which is preliminary data.</text>
</comment>
<keyword evidence="5" id="KW-1185">Reference proteome</keyword>
<evidence type="ECO:0000313" key="5">
    <source>
        <dbReference type="Proteomes" id="UP001628179"/>
    </source>
</evidence>
<dbReference type="InterPro" id="IPR035994">
    <property type="entry name" value="Nucleoside_phosphorylase_sf"/>
</dbReference>
<dbReference type="SUPFAM" id="SSF52540">
    <property type="entry name" value="P-loop containing nucleoside triphosphate hydrolases"/>
    <property type="match status" value="1"/>
</dbReference>
<feature type="domain" description="NB-ARC" evidence="2">
    <location>
        <begin position="253"/>
        <end position="416"/>
    </location>
</feature>
<dbReference type="RefSeq" id="XP_070920778.1">
    <property type="nucleotide sequence ID" value="XM_071064677.1"/>
</dbReference>